<dbReference type="Pfam" id="PF03808">
    <property type="entry name" value="Glyco_tran_WecG"/>
    <property type="match status" value="1"/>
</dbReference>
<dbReference type="EMBL" id="JADIMZ010000114">
    <property type="protein sequence ID" value="MBO8433186.1"/>
    <property type="molecule type" value="Genomic_DNA"/>
</dbReference>
<dbReference type="InterPro" id="IPR004629">
    <property type="entry name" value="WecG_TagA_CpsF"/>
</dbReference>
<organism evidence="3 4">
    <name type="scientific">Candidatus Pullibacteroides excrementavium</name>
    <dbReference type="NCBI Taxonomy" id="2840905"/>
    <lineage>
        <taxon>Bacteria</taxon>
        <taxon>Pseudomonadati</taxon>
        <taxon>Bacteroidota</taxon>
        <taxon>Bacteroidia</taxon>
        <taxon>Bacteroidales</taxon>
        <taxon>Candidatus Pullibacteroides</taxon>
    </lineage>
</organism>
<dbReference type="NCBIfam" id="TIGR00696">
    <property type="entry name" value="wecG_tagA_cpsF"/>
    <property type="match status" value="1"/>
</dbReference>
<protein>
    <submittedName>
        <fullName evidence="3">WecB/TagA/CpsF family glycosyltransferase</fullName>
    </submittedName>
</protein>
<dbReference type="GO" id="GO:0016758">
    <property type="term" value="F:hexosyltransferase activity"/>
    <property type="evidence" value="ECO:0007669"/>
    <property type="project" value="TreeGrafter"/>
</dbReference>
<reference evidence="3" key="2">
    <citation type="journal article" date="2021" name="PeerJ">
        <title>Extensive microbial diversity within the chicken gut microbiome revealed by metagenomics and culture.</title>
        <authorList>
            <person name="Gilroy R."/>
            <person name="Ravi A."/>
            <person name="Getino M."/>
            <person name="Pursley I."/>
            <person name="Horton D.L."/>
            <person name="Alikhan N.F."/>
            <person name="Baker D."/>
            <person name="Gharbi K."/>
            <person name="Hall N."/>
            <person name="Watson M."/>
            <person name="Adriaenssens E.M."/>
            <person name="Foster-Nyarko E."/>
            <person name="Jarju S."/>
            <person name="Secka A."/>
            <person name="Antonio M."/>
            <person name="Oren A."/>
            <person name="Chaudhuri R.R."/>
            <person name="La Ragione R."/>
            <person name="Hildebrand F."/>
            <person name="Pallen M.J."/>
        </authorList>
    </citation>
    <scope>NUCLEOTIDE SEQUENCE</scope>
    <source>
        <strain evidence="3">2889</strain>
    </source>
</reference>
<dbReference type="CDD" id="cd06533">
    <property type="entry name" value="Glyco_transf_WecG_TagA"/>
    <property type="match status" value="1"/>
</dbReference>
<dbReference type="PANTHER" id="PTHR34136">
    <property type="match status" value="1"/>
</dbReference>
<dbReference type="AlphaFoldDB" id="A0A9D9DVH4"/>
<name>A0A9D9DVH4_9BACT</name>
<sequence>MQDKRVDLNGVKVYPFASEKELLDYVDSCPGILVAINAEKILHANDQTRAIINRNIGYCDGSGAVMALKQKGYKEVRKIAGCELWLKIIQRFLKEKTFYLVGSKPQVIEETVAKLKAEYPEIHIVGYRDGYLKSEQERLDLIADIVDKKPGVVFVAMGSPKQELLMEEIQKRHKAIFQGLGGSFDVYTGHVERAPEWWVNHNLEFAYRLLKEPKRIKRQIYLVKYAWWLLWRKL</sequence>
<evidence type="ECO:0000313" key="4">
    <source>
        <dbReference type="Proteomes" id="UP000823612"/>
    </source>
</evidence>
<evidence type="ECO:0000313" key="3">
    <source>
        <dbReference type="EMBL" id="MBO8433186.1"/>
    </source>
</evidence>
<keyword evidence="1" id="KW-0328">Glycosyltransferase</keyword>
<dbReference type="PANTHER" id="PTHR34136:SF1">
    <property type="entry name" value="UDP-N-ACETYL-D-MANNOSAMINURONIC ACID TRANSFERASE"/>
    <property type="match status" value="1"/>
</dbReference>
<proteinExistence type="predicted"/>
<evidence type="ECO:0000256" key="2">
    <source>
        <dbReference type="ARBA" id="ARBA00022679"/>
    </source>
</evidence>
<gene>
    <name evidence="3" type="ORF">IAB08_07855</name>
</gene>
<evidence type="ECO:0000256" key="1">
    <source>
        <dbReference type="ARBA" id="ARBA00022676"/>
    </source>
</evidence>
<reference evidence="3" key="1">
    <citation type="submission" date="2020-10" db="EMBL/GenBank/DDBJ databases">
        <authorList>
            <person name="Gilroy R."/>
        </authorList>
    </citation>
    <scope>NUCLEOTIDE SEQUENCE</scope>
    <source>
        <strain evidence="3">2889</strain>
    </source>
</reference>
<keyword evidence="2" id="KW-0808">Transferase</keyword>
<comment type="caution">
    <text evidence="3">The sequence shown here is derived from an EMBL/GenBank/DDBJ whole genome shotgun (WGS) entry which is preliminary data.</text>
</comment>
<dbReference type="Proteomes" id="UP000823612">
    <property type="component" value="Unassembled WGS sequence"/>
</dbReference>
<accession>A0A9D9DVH4</accession>